<dbReference type="PROSITE" id="PS50887">
    <property type="entry name" value="GGDEF"/>
    <property type="match status" value="1"/>
</dbReference>
<dbReference type="SMART" id="SM00052">
    <property type="entry name" value="EAL"/>
    <property type="match status" value="1"/>
</dbReference>
<comment type="caution">
    <text evidence="4">The sequence shown here is derived from an EMBL/GenBank/DDBJ whole genome shotgun (WGS) entry which is preliminary data.</text>
</comment>
<dbReference type="CDD" id="cd01948">
    <property type="entry name" value="EAL"/>
    <property type="match status" value="1"/>
</dbReference>
<dbReference type="InterPro" id="IPR001633">
    <property type="entry name" value="EAL_dom"/>
</dbReference>
<dbReference type="NCBIfam" id="TIGR00254">
    <property type="entry name" value="GGDEF"/>
    <property type="match status" value="1"/>
</dbReference>
<keyword evidence="1" id="KW-0472">Membrane</keyword>
<keyword evidence="1" id="KW-1133">Transmembrane helix</keyword>
<keyword evidence="1" id="KW-0812">Transmembrane</keyword>
<gene>
    <name evidence="4" type="ORF">MTR65_13045</name>
</gene>
<feature type="transmembrane region" description="Helical" evidence="1">
    <location>
        <begin position="272"/>
        <end position="292"/>
    </location>
</feature>
<dbReference type="RefSeq" id="WP_243800884.1">
    <property type="nucleotide sequence ID" value="NZ_JALHAT010000023.1"/>
</dbReference>
<evidence type="ECO:0000256" key="1">
    <source>
        <dbReference type="SAM" id="Phobius"/>
    </source>
</evidence>
<dbReference type="InterPro" id="IPR000160">
    <property type="entry name" value="GGDEF_dom"/>
</dbReference>
<dbReference type="InterPro" id="IPR007892">
    <property type="entry name" value="CHASE4"/>
</dbReference>
<evidence type="ECO:0000259" key="2">
    <source>
        <dbReference type="PROSITE" id="PS50883"/>
    </source>
</evidence>
<dbReference type="SMART" id="SM00267">
    <property type="entry name" value="GGDEF"/>
    <property type="match status" value="1"/>
</dbReference>
<organism evidence="4 5">
    <name type="scientific">Novosphingobium mangrovi</name>
    <name type="common">ex Hu et al. 2023</name>
    <dbReference type="NCBI Taxonomy" id="2930094"/>
    <lineage>
        <taxon>Bacteria</taxon>
        <taxon>Pseudomonadati</taxon>
        <taxon>Pseudomonadota</taxon>
        <taxon>Alphaproteobacteria</taxon>
        <taxon>Sphingomonadales</taxon>
        <taxon>Sphingomonadaceae</taxon>
        <taxon>Novosphingobium</taxon>
    </lineage>
</organism>
<evidence type="ECO:0000259" key="3">
    <source>
        <dbReference type="PROSITE" id="PS50887"/>
    </source>
</evidence>
<dbReference type="Gene3D" id="3.30.70.270">
    <property type="match status" value="1"/>
</dbReference>
<dbReference type="SUPFAM" id="SSF141868">
    <property type="entry name" value="EAL domain-like"/>
    <property type="match status" value="1"/>
</dbReference>
<dbReference type="Pfam" id="PF00990">
    <property type="entry name" value="GGDEF"/>
    <property type="match status" value="1"/>
</dbReference>
<protein>
    <submittedName>
        <fullName evidence="4">EAL domain-containing protein</fullName>
    </submittedName>
</protein>
<dbReference type="InterPro" id="IPR043128">
    <property type="entry name" value="Rev_trsase/Diguanyl_cyclase"/>
</dbReference>
<accession>A0ABT0AEJ7</accession>
<proteinExistence type="predicted"/>
<evidence type="ECO:0000313" key="5">
    <source>
        <dbReference type="Proteomes" id="UP001162802"/>
    </source>
</evidence>
<name>A0ABT0AEJ7_9SPHN</name>
<keyword evidence="5" id="KW-1185">Reference proteome</keyword>
<evidence type="ECO:0000313" key="4">
    <source>
        <dbReference type="EMBL" id="MCJ1961614.1"/>
    </source>
</evidence>
<dbReference type="Proteomes" id="UP001162802">
    <property type="component" value="Unassembled WGS sequence"/>
</dbReference>
<sequence length="755" mass="82325">MKERRAHPPRAGSDRSGSAFALSLALAIMVLGTLLVALLQWSGGQVDRIARERDQATAKTVVAQSVEQMSHGLEVGASSRALLGQLSSGEPDLEWLDVFAERWFTDYAGLAETYLLSPEGTPLYAIEGNARVAARSYIGIEQYAAPLAEQMRGATIRNRTQNDGSSTRTPVVADLRFLRGRPAILSVKPVLAGRASDGERVGAVPMVVGVAYLDGPFFERLAQHYGLADMRYQSGPRTGPGEASAPLRDRSRQVMGYLVWRAFTPGQQVVSALGPVSMLLVVLVASVVFFLANRLTRRTHDLAVSRSEAHYQALHDPLTGLANRMMFEAWLDEALERCEQGPEGTGHLALLCIDLDRFKLINDTLGHPAGDELIRQVAARLRAEVRDYDMVARMAGDEFAIAICEPEDRAAVEGICARIVEQLARPFDLFGARAYIGGSIGVALAPDDSRERTELTRRVDIALTTAKAEGRGRYLFFTPAMDADIRAREELVQALRHAVYEDPAQLHVHYQPMYCARTGAILAVEALLRWEHPERGFIGPGTFIPQAEESGLIEALGNFVLRRALEDARAWPEVRVSVNISPSQMRCTDFVARVRDLLEETGVAPQRLELEMTETALMASSRDVRRTIAALRELEVACALDDFGTGYSSLSHIRDMAVDRIKVDKSFVAAISTPQGAGLVEAIVSVARVHGMAVTAEGVETPMQLAFLRDLGCHELQGFLLSHPVCATRLSALLAESRAGQGPALQWAGSGGWAI</sequence>
<dbReference type="CDD" id="cd01949">
    <property type="entry name" value="GGDEF"/>
    <property type="match status" value="1"/>
</dbReference>
<reference evidence="4" key="1">
    <citation type="submission" date="2022-03" db="EMBL/GenBank/DDBJ databases">
        <title>Identification of a novel bacterium isolated from mangrove sediments.</title>
        <authorList>
            <person name="Pan X."/>
        </authorList>
    </citation>
    <scope>NUCLEOTIDE SEQUENCE</scope>
    <source>
        <strain evidence="4">B2637</strain>
    </source>
</reference>
<dbReference type="InterPro" id="IPR052155">
    <property type="entry name" value="Biofilm_reg_signaling"/>
</dbReference>
<dbReference type="Pfam" id="PF05228">
    <property type="entry name" value="CHASE4"/>
    <property type="match status" value="1"/>
</dbReference>
<feature type="transmembrane region" description="Helical" evidence="1">
    <location>
        <begin position="20"/>
        <end position="41"/>
    </location>
</feature>
<dbReference type="InterPro" id="IPR035919">
    <property type="entry name" value="EAL_sf"/>
</dbReference>
<dbReference type="InterPro" id="IPR029787">
    <property type="entry name" value="Nucleotide_cyclase"/>
</dbReference>
<dbReference type="PANTHER" id="PTHR44757">
    <property type="entry name" value="DIGUANYLATE CYCLASE DGCP"/>
    <property type="match status" value="1"/>
</dbReference>
<feature type="domain" description="EAL" evidence="2">
    <location>
        <begin position="488"/>
        <end position="738"/>
    </location>
</feature>
<feature type="domain" description="GGDEF" evidence="3">
    <location>
        <begin position="346"/>
        <end position="479"/>
    </location>
</feature>
<dbReference type="EMBL" id="JALHAT010000023">
    <property type="protein sequence ID" value="MCJ1961614.1"/>
    <property type="molecule type" value="Genomic_DNA"/>
</dbReference>
<dbReference type="PROSITE" id="PS50883">
    <property type="entry name" value="EAL"/>
    <property type="match status" value="1"/>
</dbReference>
<dbReference type="SUPFAM" id="SSF55073">
    <property type="entry name" value="Nucleotide cyclase"/>
    <property type="match status" value="1"/>
</dbReference>
<dbReference type="Gene3D" id="3.20.20.450">
    <property type="entry name" value="EAL domain"/>
    <property type="match status" value="1"/>
</dbReference>
<dbReference type="PANTHER" id="PTHR44757:SF2">
    <property type="entry name" value="BIOFILM ARCHITECTURE MAINTENANCE PROTEIN MBAA"/>
    <property type="match status" value="1"/>
</dbReference>
<dbReference type="Pfam" id="PF00563">
    <property type="entry name" value="EAL"/>
    <property type="match status" value="1"/>
</dbReference>